<dbReference type="Proteomes" id="UP001060085">
    <property type="component" value="Linkage Group LG06"/>
</dbReference>
<gene>
    <name evidence="1" type="ORF">M9H77_27395</name>
</gene>
<accession>A0ACC0ACC4</accession>
<protein>
    <submittedName>
        <fullName evidence="1">Uncharacterized protein</fullName>
    </submittedName>
</protein>
<keyword evidence="2" id="KW-1185">Reference proteome</keyword>
<evidence type="ECO:0000313" key="1">
    <source>
        <dbReference type="EMBL" id="KAI5658602.1"/>
    </source>
</evidence>
<evidence type="ECO:0000313" key="2">
    <source>
        <dbReference type="Proteomes" id="UP001060085"/>
    </source>
</evidence>
<dbReference type="EMBL" id="CM044706">
    <property type="protein sequence ID" value="KAI5658602.1"/>
    <property type="molecule type" value="Genomic_DNA"/>
</dbReference>
<comment type="caution">
    <text evidence="1">The sequence shown here is derived from an EMBL/GenBank/DDBJ whole genome shotgun (WGS) entry which is preliminary data.</text>
</comment>
<organism evidence="1 2">
    <name type="scientific">Catharanthus roseus</name>
    <name type="common">Madagascar periwinkle</name>
    <name type="synonym">Vinca rosea</name>
    <dbReference type="NCBI Taxonomy" id="4058"/>
    <lineage>
        <taxon>Eukaryota</taxon>
        <taxon>Viridiplantae</taxon>
        <taxon>Streptophyta</taxon>
        <taxon>Embryophyta</taxon>
        <taxon>Tracheophyta</taxon>
        <taxon>Spermatophyta</taxon>
        <taxon>Magnoliopsida</taxon>
        <taxon>eudicotyledons</taxon>
        <taxon>Gunneridae</taxon>
        <taxon>Pentapetalae</taxon>
        <taxon>asterids</taxon>
        <taxon>lamiids</taxon>
        <taxon>Gentianales</taxon>
        <taxon>Apocynaceae</taxon>
        <taxon>Rauvolfioideae</taxon>
        <taxon>Vinceae</taxon>
        <taxon>Catharanthinae</taxon>
        <taxon>Catharanthus</taxon>
    </lineage>
</organism>
<proteinExistence type="predicted"/>
<reference evidence="2" key="1">
    <citation type="journal article" date="2023" name="Nat. Plants">
        <title>Single-cell RNA sequencing provides a high-resolution roadmap for understanding the multicellular compartmentation of specialized metabolism.</title>
        <authorList>
            <person name="Sun S."/>
            <person name="Shen X."/>
            <person name="Li Y."/>
            <person name="Li Y."/>
            <person name="Wang S."/>
            <person name="Li R."/>
            <person name="Zhang H."/>
            <person name="Shen G."/>
            <person name="Guo B."/>
            <person name="Wei J."/>
            <person name="Xu J."/>
            <person name="St-Pierre B."/>
            <person name="Chen S."/>
            <person name="Sun C."/>
        </authorList>
    </citation>
    <scope>NUCLEOTIDE SEQUENCE [LARGE SCALE GENOMIC DNA]</scope>
</reference>
<sequence>MELDKRSSKGSFLQLFDWNVKSRKKLFSNKPELSENSKHEKENFSDSTISRLQQVHQNRHTPTTRENYDLSYVSSVNDDDKGTRAPGVVARLMGLDSLPTSNVPEPCFTPYFDSHSFRDSHYSRGVPGFQTEEQIVIFESMRNKLDGFTKNPVDLMLQKVQNRPIERFQTEVLPPKSAKPISITHHKLLSPIKSPGFIPTMNAAYLMETAAKIIEQSPRSTTTHKLPSFGSSSISLKIQDLKEKVESTHKSSRILSSSQKATEPNHTKFTKRQPSDKLQGRIDAPDSFRASGVPRNASSESLMSKARSVSPASQAKPTVQKRDILASAGNRSSANQKDCTEGKHGYVGRNQQKTQKNTEKRPALNKQPDVLKQNNQKQNCVSNKERNSLKPSVSHQKERKLSSATEISRPTKTINKIVISSAATSRKTNSLATDAGKDQPSSTRKRSSKKPQPQTIGNGISDGSSNAPPSKGERSIKCNFETERCTKWDAADSRNSLDVVSFTFTSPIKKSVPETGSCGQHLEKKRSLVLIPNSCENQSCLGPDATGGDALSMLLEEKLRELTTRVDTSHQDLVDSGYHCGSSDVLTEVTFDRSAEHDKKTLPDLPRDKLNIQHKFDASADAELQLKGIQKWQGSEKMEYHSGIRISECELKVQYCSPVSSLEPSYSECSYNSVDSSGSISSKGSKKCASVEAFEFTEWSSTRNNSQVEADSELADSASSTSIGSTTITDISSTLVKESSPWELEYIRCLIVNTDLRLEELAFSQADEIVVPDLFDQLEDEKQGLNPILEENLKLGRKVLFDYVDESLRLKCVQIFGGSWRHWPKLVTLTRRKDWLAEELYREVSGWTSMEELMVDEVVEKDMSTQLGKWVDFEIEAFEEGVEIEKVILTHLVDELVDEFFLF</sequence>
<name>A0ACC0ACC4_CATRO</name>